<feature type="transmembrane region" description="Helical" evidence="9">
    <location>
        <begin position="94"/>
        <end position="116"/>
    </location>
</feature>
<dbReference type="EMBL" id="JACCEM010000004">
    <property type="protein sequence ID" value="NYT49494.1"/>
    <property type="molecule type" value="Genomic_DNA"/>
</dbReference>
<comment type="catalytic activity">
    <reaction evidence="9">
        <text>N-terminal S-1,2-diacyl-sn-glyceryl-L-cysteinyl-[lipoprotein] + a glycerophospholipid = N-acyl-S-1,2-diacyl-sn-glyceryl-L-cysteinyl-[lipoprotein] + a 2-acyl-sn-glycero-3-phospholipid + H(+)</text>
        <dbReference type="Rhea" id="RHEA:48228"/>
        <dbReference type="Rhea" id="RHEA-COMP:14681"/>
        <dbReference type="Rhea" id="RHEA-COMP:14684"/>
        <dbReference type="ChEBI" id="CHEBI:15378"/>
        <dbReference type="ChEBI" id="CHEBI:136912"/>
        <dbReference type="ChEBI" id="CHEBI:140656"/>
        <dbReference type="ChEBI" id="CHEBI:140657"/>
        <dbReference type="ChEBI" id="CHEBI:140660"/>
        <dbReference type="EC" id="2.3.1.269"/>
    </reaction>
</comment>
<keyword evidence="7 9" id="KW-0472">Membrane</keyword>
<dbReference type="UniPathway" id="UPA00666"/>
<evidence type="ECO:0000256" key="2">
    <source>
        <dbReference type="ARBA" id="ARBA00010065"/>
    </source>
</evidence>
<comment type="subcellular location">
    <subcellularLocation>
        <location evidence="1 9">Cell membrane</location>
        <topology evidence="1 9">Multi-pass membrane protein</topology>
    </subcellularLocation>
</comment>
<feature type="transmembrane region" description="Helical" evidence="9">
    <location>
        <begin position="65"/>
        <end position="82"/>
    </location>
</feature>
<evidence type="ECO:0000256" key="1">
    <source>
        <dbReference type="ARBA" id="ARBA00004651"/>
    </source>
</evidence>
<protein>
    <recommendedName>
        <fullName evidence="9">Apolipoprotein N-acyltransferase</fullName>
        <shortName evidence="9">ALP N-acyltransferase</shortName>
        <ecNumber evidence="9">2.3.1.269</ecNumber>
    </recommendedName>
</protein>
<evidence type="ECO:0000259" key="10">
    <source>
        <dbReference type="PROSITE" id="PS50263"/>
    </source>
</evidence>
<keyword evidence="12" id="KW-1185">Reference proteome</keyword>
<dbReference type="HAMAP" id="MF_01148">
    <property type="entry name" value="Lnt"/>
    <property type="match status" value="1"/>
</dbReference>
<dbReference type="PROSITE" id="PS50263">
    <property type="entry name" value="CN_HYDROLASE"/>
    <property type="match status" value="1"/>
</dbReference>
<dbReference type="GO" id="GO:0005886">
    <property type="term" value="C:plasma membrane"/>
    <property type="evidence" value="ECO:0007669"/>
    <property type="project" value="UniProtKB-SubCell"/>
</dbReference>
<sequence>MTLNLRPALDGRLAGLALLGAAHALSFAPGPLPPWALPYVQIFSLAILAYHALRAPSVGAAARDGFAFGFGNFACGLYWLYISMHFYGGMALPLAISAVVLLALALALYSAGATALGRWLAGRQTAAGHGAGRQVLTAAAWASGWTLLEWLRGTLFTGFPWLNIGYAHIEGVLAPWAPIVGVYGVAWLAAFAAAAIALLACAKDTKNDAKAAVGVGLAVVSGLAGIGLGHVAWTKAQDAPLIIRLVQGNIPQSEKFDPARMAQGIAAYLELAALPPKTPEGAPALIVLPETVMPLFQDSIAPATWQRWLDVAALRNAGILMGVPLRDQRGGAARHTNSAIAFDASTPLSALVQAAPPQRYDKHHLVPFGEFIPPGFRWFVDAMSIPLGDFDRGAVRQPVFQIGAQRIAPDICYEDVFGEEIIRSVRDDDVHGPGATILVNLSNLAWFGDSWSLRQHLQISRMRALETGRPMIRSTNTGMTAAIDPTGRVRAMLEPQRIGVLDVEVQGMTGATPYVKWGNGPILAFSLLLIALALFRRGRAPQAA</sequence>
<reference evidence="11 12" key="1">
    <citation type="submission" date="2020-07" db="EMBL/GenBank/DDBJ databases">
        <title>Taxonomic revisions and descriptions of new bacterial species based on genomic comparisons in the high-G+C-content subgroup of the family Alcaligenaceae.</title>
        <authorList>
            <person name="Szabo A."/>
            <person name="Felfoldi T."/>
        </authorList>
    </citation>
    <scope>NUCLEOTIDE SEQUENCE [LARGE SCALE GENOMIC DNA]</scope>
    <source>
        <strain evidence="11 12">LMG 24012</strain>
    </source>
</reference>
<dbReference type="InterPro" id="IPR036526">
    <property type="entry name" value="C-N_Hydrolase_sf"/>
</dbReference>
<dbReference type="GO" id="GO:0016410">
    <property type="term" value="F:N-acyltransferase activity"/>
    <property type="evidence" value="ECO:0007669"/>
    <property type="project" value="UniProtKB-UniRule"/>
</dbReference>
<accession>A0A853FU66</accession>
<gene>
    <name evidence="9 11" type="primary">lnt</name>
    <name evidence="11" type="ORF">H0A72_09250</name>
</gene>
<keyword evidence="6 9" id="KW-1133">Transmembrane helix</keyword>
<evidence type="ECO:0000256" key="3">
    <source>
        <dbReference type="ARBA" id="ARBA00022475"/>
    </source>
</evidence>
<comment type="similarity">
    <text evidence="2 9">Belongs to the CN hydrolase family. Apolipoprotein N-acyltransferase subfamily.</text>
</comment>
<evidence type="ECO:0000256" key="4">
    <source>
        <dbReference type="ARBA" id="ARBA00022679"/>
    </source>
</evidence>
<name>A0A853FU66_9BURK</name>
<dbReference type="Gene3D" id="3.60.110.10">
    <property type="entry name" value="Carbon-nitrogen hydrolase"/>
    <property type="match status" value="1"/>
</dbReference>
<feature type="domain" description="CN hydrolase" evidence="10">
    <location>
        <begin position="246"/>
        <end position="507"/>
    </location>
</feature>
<feature type="transmembrane region" description="Helical" evidence="9">
    <location>
        <begin position="176"/>
        <end position="199"/>
    </location>
</feature>
<dbReference type="NCBIfam" id="TIGR00546">
    <property type="entry name" value="lnt"/>
    <property type="match status" value="1"/>
</dbReference>
<comment type="function">
    <text evidence="9">Catalyzes the phospholipid dependent N-acylation of the N-terminal cysteine of apolipoprotein, the last step in lipoprotein maturation.</text>
</comment>
<evidence type="ECO:0000256" key="7">
    <source>
        <dbReference type="ARBA" id="ARBA00023136"/>
    </source>
</evidence>
<dbReference type="PANTHER" id="PTHR38686">
    <property type="entry name" value="APOLIPOPROTEIN N-ACYLTRANSFERASE"/>
    <property type="match status" value="1"/>
</dbReference>
<evidence type="ECO:0000313" key="12">
    <source>
        <dbReference type="Proteomes" id="UP000559809"/>
    </source>
</evidence>
<keyword evidence="5 9" id="KW-0812">Transmembrane</keyword>
<dbReference type="SUPFAM" id="SSF56317">
    <property type="entry name" value="Carbon-nitrogen hydrolase"/>
    <property type="match status" value="1"/>
</dbReference>
<evidence type="ECO:0000313" key="11">
    <source>
        <dbReference type="EMBL" id="NYT49494.1"/>
    </source>
</evidence>
<dbReference type="AlphaFoldDB" id="A0A853FU66"/>
<dbReference type="InterPro" id="IPR045378">
    <property type="entry name" value="LNT_N"/>
</dbReference>
<dbReference type="Proteomes" id="UP000559809">
    <property type="component" value="Unassembled WGS sequence"/>
</dbReference>
<keyword evidence="8 9" id="KW-0012">Acyltransferase</keyword>
<comment type="caution">
    <text evidence="11">The sequence shown here is derived from an EMBL/GenBank/DDBJ whole genome shotgun (WGS) entry which is preliminary data.</text>
</comment>
<feature type="transmembrane region" description="Helical" evidence="9">
    <location>
        <begin position="136"/>
        <end position="156"/>
    </location>
</feature>
<dbReference type="InterPro" id="IPR003010">
    <property type="entry name" value="C-N_Hydrolase"/>
</dbReference>
<dbReference type="CDD" id="cd07571">
    <property type="entry name" value="ALP_N-acyl_transferase"/>
    <property type="match status" value="1"/>
</dbReference>
<dbReference type="PANTHER" id="PTHR38686:SF1">
    <property type="entry name" value="APOLIPOPROTEIN N-ACYLTRANSFERASE"/>
    <property type="match status" value="1"/>
</dbReference>
<evidence type="ECO:0000256" key="5">
    <source>
        <dbReference type="ARBA" id="ARBA00022692"/>
    </source>
</evidence>
<dbReference type="Pfam" id="PF00795">
    <property type="entry name" value="CN_hydrolase"/>
    <property type="match status" value="1"/>
</dbReference>
<dbReference type="InterPro" id="IPR004563">
    <property type="entry name" value="Apolipo_AcylTrfase"/>
</dbReference>
<dbReference type="RefSeq" id="WP_180154785.1">
    <property type="nucleotide sequence ID" value="NZ_JACCEM010000004.1"/>
</dbReference>
<comment type="pathway">
    <text evidence="9">Protein modification; lipoprotein biosynthesis (N-acyl transfer).</text>
</comment>
<organism evidence="11 12">
    <name type="scientific">Parapusillimonas granuli</name>
    <dbReference type="NCBI Taxonomy" id="380911"/>
    <lineage>
        <taxon>Bacteria</taxon>
        <taxon>Pseudomonadati</taxon>
        <taxon>Pseudomonadota</taxon>
        <taxon>Betaproteobacteria</taxon>
        <taxon>Burkholderiales</taxon>
        <taxon>Alcaligenaceae</taxon>
        <taxon>Parapusillimonas</taxon>
    </lineage>
</organism>
<evidence type="ECO:0000256" key="6">
    <source>
        <dbReference type="ARBA" id="ARBA00022989"/>
    </source>
</evidence>
<dbReference type="EC" id="2.3.1.269" evidence="9"/>
<dbReference type="GO" id="GO:0042158">
    <property type="term" value="P:lipoprotein biosynthetic process"/>
    <property type="evidence" value="ECO:0007669"/>
    <property type="project" value="UniProtKB-UniRule"/>
</dbReference>
<keyword evidence="3 9" id="KW-1003">Cell membrane</keyword>
<evidence type="ECO:0000256" key="8">
    <source>
        <dbReference type="ARBA" id="ARBA00023315"/>
    </source>
</evidence>
<keyword evidence="11" id="KW-0449">Lipoprotein</keyword>
<feature type="transmembrane region" description="Helical" evidence="9">
    <location>
        <begin position="211"/>
        <end position="233"/>
    </location>
</feature>
<keyword evidence="4 9" id="KW-0808">Transferase</keyword>
<feature type="transmembrane region" description="Helical" evidence="9">
    <location>
        <begin position="36"/>
        <end position="53"/>
    </location>
</feature>
<evidence type="ECO:0000256" key="9">
    <source>
        <dbReference type="HAMAP-Rule" id="MF_01148"/>
    </source>
</evidence>
<feature type="transmembrane region" description="Helical" evidence="9">
    <location>
        <begin position="517"/>
        <end position="535"/>
    </location>
</feature>
<proteinExistence type="inferred from homology"/>
<dbReference type="Pfam" id="PF20154">
    <property type="entry name" value="LNT_N"/>
    <property type="match status" value="1"/>
</dbReference>